<dbReference type="SMART" id="SM00108">
    <property type="entry name" value="B_lectin"/>
    <property type="match status" value="2"/>
</dbReference>
<dbReference type="PRINTS" id="PR00733">
    <property type="entry name" value="GLHYDRLASE6"/>
</dbReference>
<evidence type="ECO:0000256" key="3">
    <source>
        <dbReference type="ARBA" id="ARBA00023001"/>
    </source>
</evidence>
<comment type="caution">
    <text evidence="11">The sequence shown here is derived from an EMBL/GenBank/DDBJ whole genome shotgun (WGS) entry which is preliminary data.</text>
</comment>
<dbReference type="SUPFAM" id="SSF51110">
    <property type="entry name" value="alpha-D-mannose-specific plant lectins"/>
    <property type="match status" value="2"/>
</dbReference>
<organism evidence="11 12">
    <name type="scientific">Cellulomonas hominis</name>
    <dbReference type="NCBI Taxonomy" id="156981"/>
    <lineage>
        <taxon>Bacteria</taxon>
        <taxon>Bacillati</taxon>
        <taxon>Actinomycetota</taxon>
        <taxon>Actinomycetes</taxon>
        <taxon>Micrococcales</taxon>
        <taxon>Cellulomonadaceae</taxon>
        <taxon>Cellulomonas</taxon>
    </lineage>
</organism>
<dbReference type="EMBL" id="SZYE01000207">
    <property type="protein sequence ID" value="TKR22307.1"/>
    <property type="molecule type" value="Genomic_DNA"/>
</dbReference>
<feature type="chain" id="PRO_5031592570" description="Glucanase" evidence="9">
    <location>
        <begin position="44"/>
        <end position="618"/>
    </location>
</feature>
<dbReference type="PANTHER" id="PTHR34876:SF4">
    <property type="entry name" value="1,4-BETA-D-GLUCAN CELLOBIOHYDROLASE C-RELATED"/>
    <property type="match status" value="1"/>
</dbReference>
<dbReference type="Pfam" id="PF01341">
    <property type="entry name" value="Glyco_hydro_6"/>
    <property type="match status" value="1"/>
</dbReference>
<evidence type="ECO:0000259" key="10">
    <source>
        <dbReference type="PROSITE" id="PS50927"/>
    </source>
</evidence>
<dbReference type="PROSITE" id="PS50927">
    <property type="entry name" value="BULB_LECTIN"/>
    <property type="match status" value="1"/>
</dbReference>
<dbReference type="PANTHER" id="PTHR34876">
    <property type="match status" value="1"/>
</dbReference>
<accession>A0A7Z8NPD8</accession>
<keyword evidence="7 9" id="KW-0624">Polysaccharide degradation</keyword>
<dbReference type="InterPro" id="IPR036434">
    <property type="entry name" value="Beta_cellobiohydrolase_sf"/>
</dbReference>
<dbReference type="Gene3D" id="2.90.10.30">
    <property type="match status" value="2"/>
</dbReference>
<evidence type="ECO:0000256" key="6">
    <source>
        <dbReference type="ARBA" id="ARBA00023295"/>
    </source>
</evidence>
<dbReference type="AlphaFoldDB" id="A0A7Z8NPD8"/>
<dbReference type="InterPro" id="IPR001524">
    <property type="entry name" value="Glyco_hydro_6_CS"/>
</dbReference>
<dbReference type="EC" id="3.2.1.-" evidence="9"/>
<gene>
    <name evidence="11" type="ORF">FA014_17145</name>
</gene>
<dbReference type="InterPro" id="IPR036426">
    <property type="entry name" value="Bulb-type_lectin_dom_sf"/>
</dbReference>
<evidence type="ECO:0000313" key="11">
    <source>
        <dbReference type="EMBL" id="TKR22307.1"/>
    </source>
</evidence>
<keyword evidence="6 9" id="KW-0326">Glycosidase</keyword>
<feature type="active site" evidence="8">
    <location>
        <position position="405"/>
    </location>
</feature>
<feature type="signal peptide" evidence="9">
    <location>
        <begin position="1"/>
        <end position="43"/>
    </location>
</feature>
<evidence type="ECO:0000313" key="12">
    <source>
        <dbReference type="Proteomes" id="UP000308121"/>
    </source>
</evidence>
<comment type="similarity">
    <text evidence="9">Belongs to the glycosyl hydrolase family 6.</text>
</comment>
<evidence type="ECO:0000256" key="5">
    <source>
        <dbReference type="ARBA" id="ARBA00023277"/>
    </source>
</evidence>
<name>A0A7Z8NPD8_9CELL</name>
<evidence type="ECO:0000256" key="7">
    <source>
        <dbReference type="ARBA" id="ARBA00023326"/>
    </source>
</evidence>
<dbReference type="Gene3D" id="3.20.20.40">
    <property type="entry name" value="1, 4-beta cellobiohydrolase"/>
    <property type="match status" value="1"/>
</dbReference>
<dbReference type="SUPFAM" id="SSF51989">
    <property type="entry name" value="Glycosyl hydrolases family 6, cellulases"/>
    <property type="match status" value="1"/>
</dbReference>
<evidence type="ECO:0000256" key="9">
    <source>
        <dbReference type="RuleBase" id="RU361186"/>
    </source>
</evidence>
<dbReference type="OrthoDB" id="309899at2"/>
<feature type="domain" description="Bulb-type lectin" evidence="10">
    <location>
        <begin position="59"/>
        <end position="200"/>
    </location>
</feature>
<dbReference type="RefSeq" id="WP_154730846.1">
    <property type="nucleotide sequence ID" value="NZ_SZYE01000207.1"/>
</dbReference>
<keyword evidence="5 9" id="KW-0119">Carbohydrate metabolism</keyword>
<evidence type="ECO:0000256" key="2">
    <source>
        <dbReference type="ARBA" id="ARBA00022801"/>
    </source>
</evidence>
<dbReference type="Proteomes" id="UP000308121">
    <property type="component" value="Unassembled WGS sequence"/>
</dbReference>
<dbReference type="PROSITE" id="PS00655">
    <property type="entry name" value="GLYCOSYL_HYDROL_F6_1"/>
    <property type="match status" value="1"/>
</dbReference>
<keyword evidence="3 9" id="KW-0136">Cellulose degradation</keyword>
<sequence length="618" mass="61722">MPRTRSPLPRSTSPWSAPLTVAVRAATAALLAAVVLAPLPASAAGSSATAPATTAAAAGDRLTSGQVLGTGAALTAVGSAHTLAVGADGDVTVRLGGGPVLWHTGTTGNPGARLVQQPSGALEVRSASGTALWTTGATSPGARSIVKPDGMLYTVDTAGRLVWKSGTDGPALRTTAADRVPSGGLLLAGESIATGDVRLTMGPDGDLVLTRAGTVAWRTGTAAAGASARVTTAGDLQVVSPAGAVLWSAGATSAGARLVVKDHARVYLISTAGASTWSSPAPTAEKVPAVVTLPLPAALPVVSRPGSGGTSTNAGTGSGEKIYRTVLSAAPQYADPSSDVARAAATARTQGRTADAALLDKAASGGSARWLGPADGTTAVRTYAAAAGAAGRTPVFVTYAVPHRDCGSYSAGGLTTADEYRAWVSGVAAGLRGSRAVVVVEPDALLHLDRCGDRDERLALLRASVDAYVAAGAEVYLDAASSNSFGWSADQLREMALRLRAAGVDRAAGFSVNVSNFQRSANEEAYGTYLSALLGGKAFVVDTSRNGAGPLAGPNGTVWCNPEGRALGARPGTTGPGPHVANLWIKTVGRSDGTCNGGPAAGTYWEEYTLGLASRAAW</sequence>
<dbReference type="InterPro" id="IPR001480">
    <property type="entry name" value="Bulb-type_lectin_dom"/>
</dbReference>
<dbReference type="GO" id="GO:0030245">
    <property type="term" value="P:cellulose catabolic process"/>
    <property type="evidence" value="ECO:0007669"/>
    <property type="project" value="UniProtKB-KW"/>
</dbReference>
<reference evidence="11 12" key="1">
    <citation type="submission" date="2019-05" db="EMBL/GenBank/DDBJ databases">
        <title>Genome sequence of Cellulomonas hominis strain CS1.</title>
        <authorList>
            <person name="Belmont J."/>
            <person name="Maclea K.S."/>
        </authorList>
    </citation>
    <scope>NUCLEOTIDE SEQUENCE [LARGE SCALE GENOMIC DNA]</scope>
    <source>
        <strain evidence="11 12">CS1</strain>
    </source>
</reference>
<dbReference type="InterPro" id="IPR016288">
    <property type="entry name" value="Beta_cellobiohydrolase"/>
</dbReference>
<proteinExistence type="inferred from homology"/>
<evidence type="ECO:0000256" key="4">
    <source>
        <dbReference type="ARBA" id="ARBA00023157"/>
    </source>
</evidence>
<protein>
    <recommendedName>
        <fullName evidence="9">Glucanase</fullName>
        <ecNumber evidence="9">3.2.1.-</ecNumber>
    </recommendedName>
</protein>
<evidence type="ECO:0000256" key="1">
    <source>
        <dbReference type="ARBA" id="ARBA00022729"/>
    </source>
</evidence>
<evidence type="ECO:0000256" key="8">
    <source>
        <dbReference type="PROSITE-ProRule" id="PRU10056"/>
    </source>
</evidence>
<dbReference type="GO" id="GO:0004553">
    <property type="term" value="F:hydrolase activity, hydrolyzing O-glycosyl compounds"/>
    <property type="evidence" value="ECO:0007669"/>
    <property type="project" value="InterPro"/>
</dbReference>
<keyword evidence="4" id="KW-1015">Disulfide bond</keyword>
<keyword evidence="2 9" id="KW-0378">Hydrolase</keyword>
<keyword evidence="1 9" id="KW-0732">Signal</keyword>